<evidence type="ECO:0000313" key="10">
    <source>
        <dbReference type="EMBL" id="RKF77012.1"/>
    </source>
</evidence>
<dbReference type="InterPro" id="IPR009450">
    <property type="entry name" value="Plno_GlcNAc_GPI2"/>
</dbReference>
<evidence type="ECO:0000256" key="8">
    <source>
        <dbReference type="SAM" id="MobiDB-lite"/>
    </source>
</evidence>
<feature type="transmembrane region" description="Helical" evidence="9">
    <location>
        <begin position="513"/>
        <end position="534"/>
    </location>
</feature>
<feature type="region of interest" description="Disordered" evidence="8">
    <location>
        <begin position="172"/>
        <end position="227"/>
    </location>
</feature>
<dbReference type="PANTHER" id="PTHR12982">
    <property type="entry name" value="PHOSPHATIDYLINOSITOL GLYCAN, CLASS C"/>
    <property type="match status" value="1"/>
</dbReference>
<dbReference type="PANTHER" id="PTHR12982:SF0">
    <property type="entry name" value="PHOSPHATIDYLINOSITOL N-ACETYLGLUCOSAMINYLTRANSFERASE SUBUNIT C"/>
    <property type="match status" value="1"/>
</dbReference>
<dbReference type="GO" id="GO:0006506">
    <property type="term" value="P:GPI anchor biosynthetic process"/>
    <property type="evidence" value="ECO:0007669"/>
    <property type="project" value="UniProtKB-UniPathway"/>
</dbReference>
<protein>
    <submittedName>
        <fullName evidence="10">Putative phosphatidylinositol:udp-c transferase pig-c protein</fullName>
    </submittedName>
</protein>
<keyword evidence="10" id="KW-0808">Transferase</keyword>
<feature type="transmembrane region" description="Helical" evidence="9">
    <location>
        <begin position="107"/>
        <end position="135"/>
    </location>
</feature>
<evidence type="ECO:0000256" key="7">
    <source>
        <dbReference type="ARBA" id="ARBA00023136"/>
    </source>
</evidence>
<organism evidence="10 11">
    <name type="scientific">Golovinomyces cichoracearum</name>
    <dbReference type="NCBI Taxonomy" id="62708"/>
    <lineage>
        <taxon>Eukaryota</taxon>
        <taxon>Fungi</taxon>
        <taxon>Dikarya</taxon>
        <taxon>Ascomycota</taxon>
        <taxon>Pezizomycotina</taxon>
        <taxon>Leotiomycetes</taxon>
        <taxon>Erysiphales</taxon>
        <taxon>Erysiphaceae</taxon>
        <taxon>Golovinomyces</taxon>
    </lineage>
</organism>
<dbReference type="GO" id="GO:0000506">
    <property type="term" value="C:glycosylphosphatidylinositol-N-acetylglucosaminyltransferase (GPI-GnT) complex"/>
    <property type="evidence" value="ECO:0007669"/>
    <property type="project" value="TreeGrafter"/>
</dbReference>
<name>A0A420IR70_9PEZI</name>
<dbReference type="EMBL" id="MCBS01022306">
    <property type="protein sequence ID" value="RKF77012.1"/>
    <property type="molecule type" value="Genomic_DNA"/>
</dbReference>
<evidence type="ECO:0000256" key="2">
    <source>
        <dbReference type="ARBA" id="ARBA00004687"/>
    </source>
</evidence>
<proteinExistence type="inferred from homology"/>
<feature type="transmembrane region" description="Helical" evidence="9">
    <location>
        <begin position="141"/>
        <end position="162"/>
    </location>
</feature>
<keyword evidence="4" id="KW-0337">GPI-anchor biosynthesis</keyword>
<evidence type="ECO:0000313" key="11">
    <source>
        <dbReference type="Proteomes" id="UP000285326"/>
    </source>
</evidence>
<keyword evidence="5 9" id="KW-0812">Transmembrane</keyword>
<feature type="transmembrane region" description="Helical" evidence="9">
    <location>
        <begin position="348"/>
        <end position="366"/>
    </location>
</feature>
<feature type="transmembrane region" description="Helical" evidence="9">
    <location>
        <begin position="431"/>
        <end position="448"/>
    </location>
</feature>
<comment type="similarity">
    <text evidence="3">Belongs to the PIGC family.</text>
</comment>
<dbReference type="GO" id="GO:0016740">
    <property type="term" value="F:transferase activity"/>
    <property type="evidence" value="ECO:0007669"/>
    <property type="project" value="UniProtKB-KW"/>
</dbReference>
<feature type="compositionally biased region" description="Basic and acidic residues" evidence="8">
    <location>
        <begin position="172"/>
        <end position="199"/>
    </location>
</feature>
<comment type="pathway">
    <text evidence="2">Glycolipid biosynthesis; glycosylphosphatidylinositol-anchor biosynthesis.</text>
</comment>
<evidence type="ECO:0000256" key="6">
    <source>
        <dbReference type="ARBA" id="ARBA00022989"/>
    </source>
</evidence>
<dbReference type="AlphaFoldDB" id="A0A420IR70"/>
<evidence type="ECO:0000256" key="1">
    <source>
        <dbReference type="ARBA" id="ARBA00004141"/>
    </source>
</evidence>
<reference evidence="10 11" key="1">
    <citation type="journal article" date="2018" name="BMC Genomics">
        <title>Comparative genome analyses reveal sequence features reflecting distinct modes of host-adaptation between dicot and monocot powdery mildew.</title>
        <authorList>
            <person name="Wu Y."/>
            <person name="Ma X."/>
            <person name="Pan Z."/>
            <person name="Kale S.D."/>
            <person name="Song Y."/>
            <person name="King H."/>
            <person name="Zhang Q."/>
            <person name="Presley C."/>
            <person name="Deng X."/>
            <person name="Wei C.I."/>
            <person name="Xiao S."/>
        </authorList>
    </citation>
    <scope>NUCLEOTIDE SEQUENCE [LARGE SCALE GENOMIC DNA]</scope>
    <source>
        <strain evidence="10">UMSG1</strain>
    </source>
</reference>
<feature type="transmembrane region" description="Helical" evidence="9">
    <location>
        <begin position="460"/>
        <end position="480"/>
    </location>
</feature>
<gene>
    <name evidence="10" type="ORF">GcM1_223077</name>
</gene>
<comment type="subcellular location">
    <subcellularLocation>
        <location evidence="1">Membrane</location>
        <topology evidence="1">Multi-pass membrane protein</topology>
    </subcellularLocation>
</comment>
<keyword evidence="7 9" id="KW-0472">Membrane</keyword>
<sequence>MSSQTKNRSLLVPNDACLRTSSPQRRLPSVSNNSRISFQTLKENANMDNDLQRGRHKKRYQSGNIRRRKGTWKKLLWVKQSYPDNYTDQETFLEHLQRNPRLQPYDFWPLVADSTVIVQHVCSVIIFIVCFVGIYQEYISPISIVGWGSFATLLGWILWDWWMGAERLEREKERRRRSEEEKRQERDTRGIERGQRDSVVDAGQECNTKIENNPRPSNSKSSSMLTTRSKSVPASSINLSNGLTRNSLHHTATSSSSPFTAARVVSFKGQLPRSFSASTSAISTASMAPANASSTNFPVIAEYDLKQFPHRTSLRLSTVKSALLINFTLLGLSPILKSLTRSTSSDSIWTMSFLLFTINIFFFDYGHPSPPSSSSPSSSVLPSKGTTNNITGLVSNKIIFNRNNIPASLSTNAALMASTVLASRLPSTGQVFSLTLFSIEVFGLFPIFRHLLRQRSWRGHVCLTTLLVIAAGGGVGLILATPEDKTVVKFVSTGATSNQEFSPLYHPYKNFCIGMLLGLLLTALAMGGCSWWLISLQKYKNEIHGPWDPARPVLRRTWGDGY</sequence>
<keyword evidence="6 9" id="KW-1133">Transmembrane helix</keyword>
<comment type="caution">
    <text evidence="10">The sequence shown here is derived from an EMBL/GenBank/DDBJ whole genome shotgun (WGS) entry which is preliminary data.</text>
</comment>
<accession>A0A420IR70</accession>
<dbReference type="UniPathway" id="UPA00196"/>
<dbReference type="Proteomes" id="UP000285326">
    <property type="component" value="Unassembled WGS sequence"/>
</dbReference>
<feature type="compositionally biased region" description="Low complexity" evidence="8">
    <location>
        <begin position="213"/>
        <end position="223"/>
    </location>
</feature>
<evidence type="ECO:0000256" key="4">
    <source>
        <dbReference type="ARBA" id="ARBA00022502"/>
    </source>
</evidence>
<dbReference type="Pfam" id="PF06432">
    <property type="entry name" value="GPI2"/>
    <property type="match status" value="1"/>
</dbReference>
<evidence type="ECO:0000256" key="5">
    <source>
        <dbReference type="ARBA" id="ARBA00022692"/>
    </source>
</evidence>
<evidence type="ECO:0000256" key="3">
    <source>
        <dbReference type="ARBA" id="ARBA00008321"/>
    </source>
</evidence>
<evidence type="ECO:0000256" key="9">
    <source>
        <dbReference type="SAM" id="Phobius"/>
    </source>
</evidence>